<reference evidence="1 2" key="1">
    <citation type="submission" date="2011-05" db="EMBL/GenBank/DDBJ databases">
        <title>Complete sequence of chromosome 2 of Sphingobium chlorophenolicum L-1.</title>
        <authorList>
            <consortium name="US DOE Joint Genome Institute"/>
            <person name="Lucas S."/>
            <person name="Han J."/>
            <person name="Lapidus A."/>
            <person name="Cheng J.-F."/>
            <person name="Goodwin L."/>
            <person name="Pitluck S."/>
            <person name="Peters L."/>
            <person name="Daligault H."/>
            <person name="Han C."/>
            <person name="Tapia R."/>
            <person name="Land M."/>
            <person name="Hauser L."/>
            <person name="Kyrpides N."/>
            <person name="Ivanova N."/>
            <person name="Pagani I."/>
            <person name="Turner P."/>
            <person name="Copley S."/>
            <person name="Woyke T."/>
        </authorList>
    </citation>
    <scope>NUCLEOTIDE SEQUENCE [LARGE SCALE GENOMIC DNA]</scope>
    <source>
        <strain evidence="1 2">L-1</strain>
    </source>
</reference>
<name>F6F1L6_SPHCR</name>
<evidence type="ECO:0000313" key="2">
    <source>
        <dbReference type="Proteomes" id="UP000007150"/>
    </source>
</evidence>
<evidence type="ECO:0000313" key="1">
    <source>
        <dbReference type="EMBL" id="AEG51432.1"/>
    </source>
</evidence>
<organism evidence="1 2">
    <name type="scientific">Sphingobium chlorophenolicum L-1</name>
    <dbReference type="NCBI Taxonomy" id="690566"/>
    <lineage>
        <taxon>Bacteria</taxon>
        <taxon>Pseudomonadati</taxon>
        <taxon>Pseudomonadota</taxon>
        <taxon>Alphaproteobacteria</taxon>
        <taxon>Sphingomonadales</taxon>
        <taxon>Sphingomonadaceae</taxon>
        <taxon>Sphingobium</taxon>
    </lineage>
</organism>
<dbReference type="EMBL" id="CP002799">
    <property type="protein sequence ID" value="AEG51432.1"/>
    <property type="molecule type" value="Genomic_DNA"/>
</dbReference>
<sequence length="42" mass="4807">MTMDMGRAMRKLERMPVSRMMTAETIRHLRAAPKAAITGIFQ</sequence>
<keyword evidence="2" id="KW-1185">Reference proteome</keyword>
<dbReference type="AlphaFoldDB" id="F6F1L6"/>
<proteinExistence type="predicted"/>
<dbReference type="Proteomes" id="UP000007150">
    <property type="component" value="Chromosome 2"/>
</dbReference>
<gene>
    <name evidence="1" type="ORF">Sphch_3850</name>
</gene>
<protein>
    <submittedName>
        <fullName evidence="1">Uncharacterized protein</fullName>
    </submittedName>
</protein>
<dbReference type="HOGENOM" id="CLU_3257971_0_0_5"/>
<accession>F6F1L6</accession>
<dbReference type="KEGG" id="sch:Sphch_3850"/>